<proteinExistence type="predicted"/>
<feature type="region of interest" description="Disordered" evidence="1">
    <location>
        <begin position="113"/>
        <end position="145"/>
    </location>
</feature>
<dbReference type="AlphaFoldDB" id="A0A8X7X4A7"/>
<evidence type="ECO:0000256" key="1">
    <source>
        <dbReference type="SAM" id="MobiDB-lite"/>
    </source>
</evidence>
<keyword evidence="4" id="KW-1185">Reference proteome</keyword>
<protein>
    <submittedName>
        <fullName evidence="3">AP4AT protein</fullName>
    </submittedName>
</protein>
<dbReference type="Proteomes" id="UP000886611">
    <property type="component" value="Unassembled WGS sequence"/>
</dbReference>
<feature type="compositionally biased region" description="Polar residues" evidence="1">
    <location>
        <begin position="419"/>
        <end position="434"/>
    </location>
</feature>
<feature type="region of interest" description="Disordered" evidence="1">
    <location>
        <begin position="368"/>
        <end position="446"/>
    </location>
</feature>
<feature type="non-terminal residue" evidence="3">
    <location>
        <position position="1"/>
    </location>
</feature>
<dbReference type="PANTHER" id="PTHR21514:SF0">
    <property type="entry name" value="AP-4 COMPLEX ACCESSORY SUBUNIT TEPSIN"/>
    <property type="match status" value="1"/>
</dbReference>
<evidence type="ECO:0000313" key="3">
    <source>
        <dbReference type="EMBL" id="KAG2460855.1"/>
    </source>
</evidence>
<gene>
    <name evidence="3" type="primary">Tepsin</name>
    <name evidence="3" type="ORF">GTO96_0011513</name>
</gene>
<feature type="compositionally biased region" description="Basic and acidic residues" evidence="1">
    <location>
        <begin position="435"/>
        <end position="444"/>
    </location>
</feature>
<dbReference type="Pfam" id="PF25827">
    <property type="entry name" value="TVHS-like"/>
    <property type="match status" value="1"/>
</dbReference>
<reference evidence="3 4" key="1">
    <citation type="journal article" date="2021" name="Cell">
        <title>Tracing the genetic footprints of vertebrate landing in non-teleost ray-finned fishes.</title>
        <authorList>
            <person name="Bi X."/>
            <person name="Wang K."/>
            <person name="Yang L."/>
            <person name="Pan H."/>
            <person name="Jiang H."/>
            <person name="Wei Q."/>
            <person name="Fang M."/>
            <person name="Yu H."/>
            <person name="Zhu C."/>
            <person name="Cai Y."/>
            <person name="He Y."/>
            <person name="Gan X."/>
            <person name="Zeng H."/>
            <person name="Yu D."/>
            <person name="Zhu Y."/>
            <person name="Jiang H."/>
            <person name="Qiu Q."/>
            <person name="Yang H."/>
            <person name="Zhang Y.E."/>
            <person name="Wang W."/>
            <person name="Zhu M."/>
            <person name="He S."/>
            <person name="Zhang G."/>
        </authorList>
    </citation>
    <scope>NUCLEOTIDE SEQUENCE [LARGE SCALE GENOMIC DNA]</scope>
    <source>
        <strain evidence="3">Bchr_013</strain>
    </source>
</reference>
<organism evidence="3 4">
    <name type="scientific">Polypterus senegalus</name>
    <name type="common">Senegal bichir</name>
    <dbReference type="NCBI Taxonomy" id="55291"/>
    <lineage>
        <taxon>Eukaryota</taxon>
        <taxon>Metazoa</taxon>
        <taxon>Chordata</taxon>
        <taxon>Craniata</taxon>
        <taxon>Vertebrata</taxon>
        <taxon>Euteleostomi</taxon>
        <taxon>Actinopterygii</taxon>
        <taxon>Polypteriformes</taxon>
        <taxon>Polypteridae</taxon>
        <taxon>Polypterus</taxon>
    </lineage>
</organism>
<dbReference type="InterPro" id="IPR039273">
    <property type="entry name" value="TEPSIN"/>
</dbReference>
<evidence type="ECO:0000259" key="2">
    <source>
        <dbReference type="Pfam" id="PF25827"/>
    </source>
</evidence>
<feature type="compositionally biased region" description="Basic and acidic residues" evidence="1">
    <location>
        <begin position="114"/>
        <end position="135"/>
    </location>
</feature>
<accession>A0A8X7X4A7</accession>
<dbReference type="PANTHER" id="PTHR21514">
    <property type="entry name" value="AP-4 COMPLEX ACCESSORY SUBUNIT TEPSIN"/>
    <property type="match status" value="1"/>
</dbReference>
<feature type="region of interest" description="Disordered" evidence="1">
    <location>
        <begin position="1"/>
        <end position="91"/>
    </location>
</feature>
<feature type="domain" description="AP-4 complex accessory subunit Tepsin VHS/ENTH-like" evidence="2">
    <location>
        <begin position="453"/>
        <end position="556"/>
    </location>
</feature>
<dbReference type="InterPro" id="IPR058028">
    <property type="entry name" value="Tepsin_VHS/ENTH-like"/>
</dbReference>
<feature type="compositionally biased region" description="Basic and acidic residues" evidence="1">
    <location>
        <begin position="73"/>
        <end position="91"/>
    </location>
</feature>
<feature type="non-terminal residue" evidence="3">
    <location>
        <position position="725"/>
    </location>
</feature>
<dbReference type="EMBL" id="JAATIS010004753">
    <property type="protein sequence ID" value="KAG2460855.1"/>
    <property type="molecule type" value="Genomic_DNA"/>
</dbReference>
<sequence>MSQEEQEPQKEKKSAEQQGAEGEDLHEVQQTGGADALVEVQHDDQHHESHKLEHQHNPSLPQDESKLLAPVPHDPEAENKKPVVVKKEDEDHVAKHVNDVVLLVPKVQEETVNEEVRSKIDLLKQKDPAKEREQVQSKPPQAEPLPVELNLNLKEEQAQKDGQNSIVIKAEKSPIDHGEVGARGVPLGKKVQDPLLKHSKSFEADKEIIGLDGDHAKHLKNAIDEGEKEAAAAVVAPVVDLKPQAKVHMQNSDTAVNDPVQKAEDPVLKILLHLCSHGSPRFLSDLRRNATFIQEVTGMGSSSGLNSGMQGFGYSAEMSKGASFLNRIQKAAEVVAVAVLPPPEEPTISPYDNSYQPVMAPSNVREATTLPVNAPPPFHFEKVHRLPGQAGGGWEENDSGHSSQNSSQENGDLGRASLHGSSKSGTDSQSAGSRESSDLSERGEAMPLSDCAQEMQLVATTTRGSKVFLTREETQVFLKECAILNCEVVVDLLSQKLQDPTDSVKMRALSALACLMSSDLLSIDQIFGITRQQLKQLSKGAMGPAGHRATKLLKQFEALMGQSAALMGQSAGLRPDCDVHTAQHAEGSPKLKTSASLQLPKHIPSGPSCPLSHLNSKPTDRHAAGPIDETRNSEVHLGLHTQMSRPMTDRGAHSQPQQPGTLAKEFEMAAVPSSECSLFSGMDIFTQEKLLTAPAIEAADATLETGENDCSKDSALKSVFSFLNL</sequence>
<feature type="region of interest" description="Disordered" evidence="1">
    <location>
        <begin position="605"/>
        <end position="626"/>
    </location>
</feature>
<dbReference type="GO" id="GO:0032588">
    <property type="term" value="C:trans-Golgi network membrane"/>
    <property type="evidence" value="ECO:0007669"/>
    <property type="project" value="TreeGrafter"/>
</dbReference>
<name>A0A8X7X4A7_POLSE</name>
<comment type="caution">
    <text evidence="3">The sequence shown here is derived from an EMBL/GenBank/DDBJ whole genome shotgun (WGS) entry which is preliminary data.</text>
</comment>
<feature type="compositionally biased region" description="Polar residues" evidence="1">
    <location>
        <begin position="400"/>
        <end position="410"/>
    </location>
</feature>
<evidence type="ECO:0000313" key="4">
    <source>
        <dbReference type="Proteomes" id="UP000886611"/>
    </source>
</evidence>
<feature type="compositionally biased region" description="Basic and acidic residues" evidence="1">
    <location>
        <begin position="40"/>
        <end position="56"/>
    </location>
</feature>